<dbReference type="Gene3D" id="3.60.40.10">
    <property type="entry name" value="PPM-type phosphatase domain"/>
    <property type="match status" value="1"/>
</dbReference>
<proteinExistence type="predicted"/>
<dbReference type="PANTHER" id="PTHR13832">
    <property type="entry name" value="PROTEIN PHOSPHATASE 2C"/>
    <property type="match status" value="1"/>
</dbReference>
<dbReference type="PROSITE" id="PS51257">
    <property type="entry name" value="PROKAR_LIPOPROTEIN"/>
    <property type="match status" value="1"/>
</dbReference>
<evidence type="ECO:0000313" key="2">
    <source>
        <dbReference type="EMBL" id="CAD9138187.1"/>
    </source>
</evidence>
<dbReference type="InterPro" id="IPR015655">
    <property type="entry name" value="PP2C"/>
</dbReference>
<protein>
    <recommendedName>
        <fullName evidence="1">PPM-type phosphatase domain-containing protein</fullName>
    </recommendedName>
</protein>
<evidence type="ECO:0000259" key="1">
    <source>
        <dbReference type="PROSITE" id="PS51746"/>
    </source>
</evidence>
<name>A0A7S1MQC1_NEODS</name>
<dbReference type="EMBL" id="HBGF01039156">
    <property type="protein sequence ID" value="CAD9138187.1"/>
    <property type="molecule type" value="Transcribed_RNA"/>
</dbReference>
<gene>
    <name evidence="2" type="ORF">NDES1114_LOCUS26205</name>
</gene>
<dbReference type="AlphaFoldDB" id="A0A7S1MQC1"/>
<dbReference type="PANTHER" id="PTHR13832:SF827">
    <property type="entry name" value="PROTEIN PHOSPHATASE 1L"/>
    <property type="match status" value="1"/>
</dbReference>
<dbReference type="GO" id="GO:0004722">
    <property type="term" value="F:protein serine/threonine phosphatase activity"/>
    <property type="evidence" value="ECO:0007669"/>
    <property type="project" value="InterPro"/>
</dbReference>
<organism evidence="2">
    <name type="scientific">Neobodo designis</name>
    <name type="common">Flagellated protozoan</name>
    <name type="synonym">Bodo designis</name>
    <dbReference type="NCBI Taxonomy" id="312471"/>
    <lineage>
        <taxon>Eukaryota</taxon>
        <taxon>Discoba</taxon>
        <taxon>Euglenozoa</taxon>
        <taxon>Kinetoplastea</taxon>
        <taxon>Metakinetoplastina</taxon>
        <taxon>Neobodonida</taxon>
        <taxon>Neobodo</taxon>
    </lineage>
</organism>
<dbReference type="CDD" id="cd00143">
    <property type="entry name" value="PP2Cc"/>
    <property type="match status" value="1"/>
</dbReference>
<dbReference type="SMART" id="SM00332">
    <property type="entry name" value="PP2Cc"/>
    <property type="match status" value="1"/>
</dbReference>
<accession>A0A7S1MQC1</accession>
<dbReference type="SUPFAM" id="SSF81606">
    <property type="entry name" value="PP2C-like"/>
    <property type="match status" value="1"/>
</dbReference>
<reference evidence="2" key="1">
    <citation type="submission" date="2021-01" db="EMBL/GenBank/DDBJ databases">
        <authorList>
            <person name="Corre E."/>
            <person name="Pelletier E."/>
            <person name="Niang G."/>
            <person name="Scheremetjew M."/>
            <person name="Finn R."/>
            <person name="Kale V."/>
            <person name="Holt S."/>
            <person name="Cochrane G."/>
            <person name="Meng A."/>
            <person name="Brown T."/>
            <person name="Cohen L."/>
        </authorList>
    </citation>
    <scope>NUCLEOTIDE SEQUENCE</scope>
    <source>
        <strain evidence="2">CCAP 1951/1</strain>
    </source>
</reference>
<feature type="domain" description="PPM-type phosphatase" evidence="1">
    <location>
        <begin position="23"/>
        <end position="283"/>
    </location>
</feature>
<dbReference type="InterPro" id="IPR036457">
    <property type="entry name" value="PPM-type-like_dom_sf"/>
</dbReference>
<dbReference type="InterPro" id="IPR001932">
    <property type="entry name" value="PPM-type_phosphatase-like_dom"/>
</dbReference>
<sequence>MGDTLGKPVTDKHTTMFATPQMTIAACGMQGWRKKMEDAHRLEFKVGTDHRAAFIAVFDGHNGSAAAKYCSVHLLQHICARPEFAERSIPRALEHGFLDVDHALKATEYGDEGGCTAVAVLALEGKIYCANAGDSRAVMAVKDGESIKVVPLSHDHRPTEPAEMERIARAGGTIQNGRVNGVLALTRAMGDFEFKTAGDDDVITARPDVTTFNLDPQVEFVIVACDGVWDVVTNEEACNFVRTQLIETKGDAGLVAELLLDKCLADVPHGLGTDNMTAAIWIPHASFFAE</sequence>
<dbReference type="Pfam" id="PF00481">
    <property type="entry name" value="PP2C"/>
    <property type="match status" value="1"/>
</dbReference>
<dbReference type="PROSITE" id="PS51746">
    <property type="entry name" value="PPM_2"/>
    <property type="match status" value="1"/>
</dbReference>